<dbReference type="Gene3D" id="3.30.470.20">
    <property type="entry name" value="ATP-grasp fold, B domain"/>
    <property type="match status" value="1"/>
</dbReference>
<dbReference type="GeneID" id="98070254"/>
<dbReference type="HOGENOM" id="CLU_007415_3_1_10"/>
<feature type="domain" description="CoA-binding" evidence="1">
    <location>
        <begin position="6"/>
        <end position="101"/>
    </location>
</feature>
<dbReference type="EMBL" id="ADMC01000028">
    <property type="protein sequence ID" value="EHP45753.1"/>
    <property type="molecule type" value="Genomic_DNA"/>
</dbReference>
<dbReference type="GO" id="GO:0005524">
    <property type="term" value="F:ATP binding"/>
    <property type="evidence" value="ECO:0007669"/>
    <property type="project" value="InterPro"/>
</dbReference>
<dbReference type="STRING" id="742817.HMPREF9449_02725"/>
<evidence type="ECO:0000313" key="3">
    <source>
        <dbReference type="Proteomes" id="UP000004892"/>
    </source>
</evidence>
<dbReference type="Gene3D" id="3.40.50.720">
    <property type="entry name" value="NAD(P)-binding Rossmann-like Domain"/>
    <property type="match status" value="1"/>
</dbReference>
<organism evidence="2 3">
    <name type="scientific">Odoribacter laneus YIT 12061</name>
    <dbReference type="NCBI Taxonomy" id="742817"/>
    <lineage>
        <taxon>Bacteria</taxon>
        <taxon>Pseudomonadati</taxon>
        <taxon>Bacteroidota</taxon>
        <taxon>Bacteroidia</taxon>
        <taxon>Bacteroidales</taxon>
        <taxon>Odoribacteraceae</taxon>
        <taxon>Odoribacter</taxon>
    </lineage>
</organism>
<dbReference type="PANTHER" id="PTHR42793:SF1">
    <property type="entry name" value="PEPTIDYL-LYSINE N-ACETYLTRANSFERASE PATZ"/>
    <property type="match status" value="1"/>
</dbReference>
<comment type="caution">
    <text evidence="2">The sequence shown here is derived from an EMBL/GenBank/DDBJ whole genome shotgun (WGS) entry which is preliminary data.</text>
</comment>
<dbReference type="SUPFAM" id="SSF56059">
    <property type="entry name" value="Glutathione synthetase ATP-binding domain-like"/>
    <property type="match status" value="1"/>
</dbReference>
<dbReference type="Gene3D" id="3.30.1490.20">
    <property type="entry name" value="ATP-grasp fold, A domain"/>
    <property type="match status" value="1"/>
</dbReference>
<dbReference type="InterPro" id="IPR032875">
    <property type="entry name" value="Succ_CoA_lig_flav_dom"/>
</dbReference>
<dbReference type="Pfam" id="PF13380">
    <property type="entry name" value="CoA_binding_2"/>
    <property type="match status" value="1"/>
</dbReference>
<accession>H1DKD9</accession>
<dbReference type="InterPro" id="IPR036291">
    <property type="entry name" value="NAD(P)-bd_dom_sf"/>
</dbReference>
<dbReference type="eggNOG" id="COG0458">
    <property type="taxonomic scope" value="Bacteria"/>
</dbReference>
<name>H1DKD9_9BACT</name>
<dbReference type="Pfam" id="PF13607">
    <property type="entry name" value="Succ_CoA_lig"/>
    <property type="match status" value="1"/>
</dbReference>
<dbReference type="Proteomes" id="UP000004892">
    <property type="component" value="Unassembled WGS sequence"/>
</dbReference>
<dbReference type="InterPro" id="IPR016102">
    <property type="entry name" value="Succinyl-CoA_synth-like"/>
</dbReference>
<evidence type="ECO:0000313" key="2">
    <source>
        <dbReference type="EMBL" id="EHP45753.1"/>
    </source>
</evidence>
<sequence>MINEQLLNPSGIVVVGGSDDIQKPGGKVLRNLLDGDFKGRLYVVNPKVDEVQGVKSYRKVDDLPQVDCAILAIAAKYCPDAVEVLAKQKGTKAFIILSAGFSEENAEGAALESRIVDTVNSVGGALIGPNCIGVLTTHYNGVFTTPIPALDPRGVDLISGSGATALFIMDAGMQKGVKFSSVFSVGNSAQLGVEEVLEYLDESFDPEKSSRVKLLYVESIAKPEKLLKHASSLIRKGCRIAAIKSGGSAAGSRAASSHTGALASSDVAVEALFRKAGIVRCNGRDELATVAGIFMYPPLQGKNMAIVTHAGGPAVMLTDALSNGGMEIPHLEGEKALQLLEQLFNGSSVGNPIDFLATGTAEQLGIILDACERDFDAVDGIAVIFGSPGLFPVFDVYDMLDRKMKTARKPIFPIFPSYTIVKEEIKAFADKGRVYFPDEVLFGNALAKVWHTAAPQPENPVLPAVNVQKIRAIIDQAGNGYLAPEQIHGLLDAAGIERAKEGVADQEEDCVRLATEIGYPLVMKVVGPVHKSEVNGVVLHVKDEQTVRREFRRMMQIKDTYAVMLAQQLSGTEVFIGAKREQKFGHMVLCGLGGIFIEVLKDVKAGLAPLSCTEAREMIRQLKSYKIIQGVRGQEGVNEAKFAEAVARISVLVKIAPEIFEMDLNPLLGNKAGVVAVDARIRIEKEN</sequence>
<proteinExistence type="predicted"/>
<dbReference type="Pfam" id="PF13549">
    <property type="entry name" value="ATP-grasp_5"/>
    <property type="match status" value="1"/>
</dbReference>
<dbReference type="AlphaFoldDB" id="H1DKD9"/>
<dbReference type="Gene3D" id="3.40.50.261">
    <property type="entry name" value="Succinyl-CoA synthetase domains"/>
    <property type="match status" value="2"/>
</dbReference>
<evidence type="ECO:0000259" key="1">
    <source>
        <dbReference type="SMART" id="SM00881"/>
    </source>
</evidence>
<gene>
    <name evidence="2" type="ORF">HMPREF9449_02725</name>
</gene>
<dbReference type="SUPFAM" id="SSF52210">
    <property type="entry name" value="Succinyl-CoA synthetase domains"/>
    <property type="match status" value="2"/>
</dbReference>
<dbReference type="PANTHER" id="PTHR42793">
    <property type="entry name" value="COA BINDING DOMAIN CONTAINING PROTEIN"/>
    <property type="match status" value="1"/>
</dbReference>
<dbReference type="RefSeq" id="WP_009137869.1">
    <property type="nucleotide sequence ID" value="NZ_JH594597.1"/>
</dbReference>
<dbReference type="InterPro" id="IPR013815">
    <property type="entry name" value="ATP_grasp_subdomain_1"/>
</dbReference>
<keyword evidence="3" id="KW-1185">Reference proteome</keyword>
<reference evidence="2 3" key="1">
    <citation type="submission" date="2012-01" db="EMBL/GenBank/DDBJ databases">
        <title>The Genome Sequence of Odoribacter laneus YIT 12061.</title>
        <authorList>
            <consortium name="The Broad Institute Genome Sequencing Platform"/>
            <person name="Earl A."/>
            <person name="Ward D."/>
            <person name="Feldgarden M."/>
            <person name="Gevers D."/>
            <person name="Morotomi M."/>
            <person name="Young S.K."/>
            <person name="Zeng Q."/>
            <person name="Gargeya S."/>
            <person name="Fitzgerald M."/>
            <person name="Haas B."/>
            <person name="Abouelleil A."/>
            <person name="Alvarado L."/>
            <person name="Arachchi H.M."/>
            <person name="Berlin A."/>
            <person name="Chapman S.B."/>
            <person name="Gearin G."/>
            <person name="Goldberg J."/>
            <person name="Griggs A."/>
            <person name="Gujja S."/>
            <person name="Hansen M."/>
            <person name="Heiman D."/>
            <person name="Howarth C."/>
            <person name="Larimer J."/>
            <person name="Lui A."/>
            <person name="MacDonald P.J.P."/>
            <person name="McCowen C."/>
            <person name="Montmayeur A."/>
            <person name="Murphy C."/>
            <person name="Neiman D."/>
            <person name="Pearson M."/>
            <person name="Priest M."/>
            <person name="Roberts A."/>
            <person name="Saif S."/>
            <person name="Shea T."/>
            <person name="Sisk P."/>
            <person name="Stolte C."/>
            <person name="Sykes S."/>
            <person name="Wortman J."/>
            <person name="Nusbaum C."/>
            <person name="Birren B."/>
        </authorList>
    </citation>
    <scope>NUCLEOTIDE SEQUENCE [LARGE SCALE GENOMIC DNA]</scope>
    <source>
        <strain evidence="2 3">YIT 12061</strain>
    </source>
</reference>
<protein>
    <recommendedName>
        <fullName evidence="1">CoA-binding domain-containing protein</fullName>
    </recommendedName>
</protein>
<dbReference type="eggNOG" id="COG1042">
    <property type="taxonomic scope" value="Bacteria"/>
</dbReference>
<dbReference type="InterPro" id="IPR003781">
    <property type="entry name" value="CoA-bd"/>
</dbReference>
<dbReference type="SMART" id="SM00881">
    <property type="entry name" value="CoA_binding"/>
    <property type="match status" value="1"/>
</dbReference>
<dbReference type="PATRIC" id="fig|742817.3.peg.2918"/>
<dbReference type="SUPFAM" id="SSF51735">
    <property type="entry name" value="NAD(P)-binding Rossmann-fold domains"/>
    <property type="match status" value="1"/>
</dbReference>